<name>A0A0E9SW66_ANGAN</name>
<accession>A0A0E9SW66</accession>
<reference evidence="1" key="2">
    <citation type="journal article" date="2015" name="Fish Shellfish Immunol.">
        <title>Early steps in the European eel (Anguilla anguilla)-Vibrio vulnificus interaction in the gills: Role of the RtxA13 toxin.</title>
        <authorList>
            <person name="Callol A."/>
            <person name="Pajuelo D."/>
            <person name="Ebbesson L."/>
            <person name="Teles M."/>
            <person name="MacKenzie S."/>
            <person name="Amaro C."/>
        </authorList>
    </citation>
    <scope>NUCLEOTIDE SEQUENCE</scope>
</reference>
<protein>
    <submittedName>
        <fullName evidence="1">Uncharacterized protein</fullName>
    </submittedName>
</protein>
<dbReference type="EMBL" id="GBXM01062963">
    <property type="protein sequence ID" value="JAH45614.1"/>
    <property type="molecule type" value="Transcribed_RNA"/>
</dbReference>
<organism evidence="1">
    <name type="scientific">Anguilla anguilla</name>
    <name type="common">European freshwater eel</name>
    <name type="synonym">Muraena anguilla</name>
    <dbReference type="NCBI Taxonomy" id="7936"/>
    <lineage>
        <taxon>Eukaryota</taxon>
        <taxon>Metazoa</taxon>
        <taxon>Chordata</taxon>
        <taxon>Craniata</taxon>
        <taxon>Vertebrata</taxon>
        <taxon>Euteleostomi</taxon>
        <taxon>Actinopterygii</taxon>
        <taxon>Neopterygii</taxon>
        <taxon>Teleostei</taxon>
        <taxon>Anguilliformes</taxon>
        <taxon>Anguillidae</taxon>
        <taxon>Anguilla</taxon>
    </lineage>
</organism>
<evidence type="ECO:0000313" key="1">
    <source>
        <dbReference type="EMBL" id="JAH45614.1"/>
    </source>
</evidence>
<reference evidence="1" key="1">
    <citation type="submission" date="2014-11" db="EMBL/GenBank/DDBJ databases">
        <authorList>
            <person name="Amaro Gonzalez C."/>
        </authorList>
    </citation>
    <scope>NUCLEOTIDE SEQUENCE</scope>
</reference>
<proteinExistence type="predicted"/>
<sequence>MANLLASYLMLPSLTSHTKTNEITERLDNLTSCFNC</sequence>
<dbReference type="AlphaFoldDB" id="A0A0E9SW66"/>